<accession>A0AAQ3AUC8</accession>
<dbReference type="RefSeq" id="WP_273745416.1">
    <property type="nucleotide sequence ID" value="NZ_CP117692.1"/>
</dbReference>
<protein>
    <submittedName>
        <fullName evidence="1">Uncharacterized protein</fullName>
    </submittedName>
</protein>
<name>A0AAQ3AUC8_9LACO</name>
<dbReference type="AlphaFoldDB" id="A0AAQ3AUC8"/>
<reference evidence="1" key="1">
    <citation type="submission" date="2023-02" db="EMBL/GenBank/DDBJ databases">
        <title>Complete genome sequence of Lactobacillus ruminis CACC888 isolated from Pig feces.</title>
        <authorList>
            <person name="Park S."/>
            <person name="Park M.A."/>
            <person name="Kim D.-H."/>
            <person name="Kim Y."/>
        </authorList>
    </citation>
    <scope>NUCLEOTIDE SEQUENCE</scope>
    <source>
        <strain evidence="1">CACC888</strain>
    </source>
</reference>
<sequence>MIRKRISNHPGFFVCRNNQKESVSFPGIKTDSRVLARNRGLALMIEPVLRSTAFDKKSIMGKSSNLKVQV</sequence>
<dbReference type="EMBL" id="CP117692">
    <property type="protein sequence ID" value="WDC82740.1"/>
    <property type="molecule type" value="Genomic_DNA"/>
</dbReference>
<organism evidence="1 2">
    <name type="scientific">Ligilactobacillus ruminis</name>
    <dbReference type="NCBI Taxonomy" id="1623"/>
    <lineage>
        <taxon>Bacteria</taxon>
        <taxon>Bacillati</taxon>
        <taxon>Bacillota</taxon>
        <taxon>Bacilli</taxon>
        <taxon>Lactobacillales</taxon>
        <taxon>Lactobacillaceae</taxon>
        <taxon>Ligilactobacillus</taxon>
    </lineage>
</organism>
<dbReference type="Proteomes" id="UP001222683">
    <property type="component" value="Chromosome"/>
</dbReference>
<evidence type="ECO:0000313" key="2">
    <source>
        <dbReference type="Proteomes" id="UP001222683"/>
    </source>
</evidence>
<proteinExistence type="predicted"/>
<evidence type="ECO:0000313" key="1">
    <source>
        <dbReference type="EMBL" id="WDC82740.1"/>
    </source>
</evidence>
<gene>
    <name evidence="1" type="ORF">PSR59_03755</name>
</gene>